<dbReference type="eggNOG" id="COG0583">
    <property type="taxonomic scope" value="Bacteria"/>
</dbReference>
<dbReference type="InterPro" id="IPR005119">
    <property type="entry name" value="LysR_subst-bd"/>
</dbReference>
<dbReference type="InterPro" id="IPR000847">
    <property type="entry name" value="LysR_HTH_N"/>
</dbReference>
<evidence type="ECO:0000256" key="2">
    <source>
        <dbReference type="ARBA" id="ARBA00023015"/>
    </source>
</evidence>
<accession>D1BHX4</accession>
<evidence type="ECO:0000313" key="7">
    <source>
        <dbReference type="EMBL" id="ACZ22044.1"/>
    </source>
</evidence>
<gene>
    <name evidence="7" type="ordered locus">Sked_21240</name>
</gene>
<keyword evidence="2" id="KW-0805">Transcription regulation</keyword>
<dbReference type="InterPro" id="IPR036390">
    <property type="entry name" value="WH_DNA-bd_sf"/>
</dbReference>
<dbReference type="SMR" id="D1BHX4"/>
<name>D1BHX4_SANKS</name>
<proteinExistence type="inferred from homology"/>
<dbReference type="STRING" id="446469.Sked_21240"/>
<dbReference type="InterPro" id="IPR017685">
    <property type="entry name" value="ArgP"/>
</dbReference>
<evidence type="ECO:0000256" key="3">
    <source>
        <dbReference type="ARBA" id="ARBA00023125"/>
    </source>
</evidence>
<sequence>MSPVELHHLAALAAVVDEESFEAAADALRITPPAVSQRIKALETTVGQVLVRRARPVTVTDAGAPYLRLARQVAALVHDTEVEVAGAGQSTSPAVVPVAINSDSLGTWVLGALAPLSGAVSFDIHREDQDHSAALLRDGTVMAAVTTASRPVQGCTVSRLGVMTYRVVASRVFADRWFSEPPASDGPDVDSLRAAPVVVFDRKDDLQDAYLRARGVPAAVPPRHHVPSSADYADAVRLGMGWGLLPDQQCLDDLRSGALVELDPEHRTDVMLYWQQWSLRTSALDQTSAAVHAAAARHLG</sequence>
<evidence type="ECO:0000256" key="1">
    <source>
        <dbReference type="ARBA" id="ARBA00009437"/>
    </source>
</evidence>
<keyword evidence="8" id="KW-1185">Reference proteome</keyword>
<dbReference type="Pfam" id="PF03466">
    <property type="entry name" value="LysR_substrate"/>
    <property type="match status" value="1"/>
</dbReference>
<evidence type="ECO:0000256" key="5">
    <source>
        <dbReference type="ARBA" id="ARBA00023163"/>
    </source>
</evidence>
<dbReference type="NCBIfam" id="NF009888">
    <property type="entry name" value="PRK13348.1"/>
    <property type="match status" value="1"/>
</dbReference>
<dbReference type="PANTHER" id="PTHR30579">
    <property type="entry name" value="TRANSCRIPTIONAL REGULATOR"/>
    <property type="match status" value="1"/>
</dbReference>
<organism evidence="7 8">
    <name type="scientific">Sanguibacter keddieii (strain ATCC 51767 / DSM 10542 / NCFB 3025 / ST-74)</name>
    <dbReference type="NCBI Taxonomy" id="446469"/>
    <lineage>
        <taxon>Bacteria</taxon>
        <taxon>Bacillati</taxon>
        <taxon>Actinomycetota</taxon>
        <taxon>Actinomycetes</taxon>
        <taxon>Micrococcales</taxon>
        <taxon>Sanguibacteraceae</taxon>
        <taxon>Sanguibacter</taxon>
    </lineage>
</organism>
<dbReference type="PROSITE" id="PS50931">
    <property type="entry name" value="HTH_LYSR"/>
    <property type="match status" value="1"/>
</dbReference>
<dbReference type="NCBIfam" id="TIGR03298">
    <property type="entry name" value="argP"/>
    <property type="match status" value="1"/>
</dbReference>
<dbReference type="Pfam" id="PF00126">
    <property type="entry name" value="HTH_1"/>
    <property type="match status" value="1"/>
</dbReference>
<dbReference type="InterPro" id="IPR050176">
    <property type="entry name" value="LTTR"/>
</dbReference>
<feature type="domain" description="HTH lysR-type" evidence="6">
    <location>
        <begin position="4"/>
        <end position="60"/>
    </location>
</feature>
<dbReference type="NCBIfam" id="NF002964">
    <property type="entry name" value="PRK03635.1"/>
    <property type="match status" value="1"/>
</dbReference>
<dbReference type="AlphaFoldDB" id="D1BHX4"/>
<keyword evidence="4" id="KW-0010">Activator</keyword>
<dbReference type="InterPro" id="IPR036388">
    <property type="entry name" value="WH-like_DNA-bd_sf"/>
</dbReference>
<dbReference type="SUPFAM" id="SSF46785">
    <property type="entry name" value="Winged helix' DNA-binding domain"/>
    <property type="match status" value="1"/>
</dbReference>
<keyword evidence="5" id="KW-0804">Transcription</keyword>
<dbReference type="GO" id="GO:0003700">
    <property type="term" value="F:DNA-binding transcription factor activity"/>
    <property type="evidence" value="ECO:0007669"/>
    <property type="project" value="InterPro"/>
</dbReference>
<dbReference type="KEGG" id="ske:Sked_21240"/>
<protein>
    <submittedName>
        <fullName evidence="7">Transcriptional regulator, ArgP family</fullName>
    </submittedName>
</protein>
<dbReference type="HOGENOM" id="CLU_063829_0_1_11"/>
<keyword evidence="3" id="KW-0238">DNA-binding</keyword>
<dbReference type="Gene3D" id="1.10.10.10">
    <property type="entry name" value="Winged helix-like DNA-binding domain superfamily/Winged helix DNA-binding domain"/>
    <property type="match status" value="1"/>
</dbReference>
<evidence type="ECO:0000259" key="6">
    <source>
        <dbReference type="PROSITE" id="PS50931"/>
    </source>
</evidence>
<dbReference type="OrthoDB" id="3252676at2"/>
<reference evidence="7 8" key="1">
    <citation type="journal article" date="2009" name="Stand. Genomic Sci.">
        <title>Complete genome sequence of Sanguibacter keddieii type strain (ST-74).</title>
        <authorList>
            <person name="Ivanova N."/>
            <person name="Sikorski J."/>
            <person name="Sims D."/>
            <person name="Brettin T."/>
            <person name="Detter J.C."/>
            <person name="Han C."/>
            <person name="Lapidus A."/>
            <person name="Copeland A."/>
            <person name="Glavina Del Rio T."/>
            <person name="Nolan M."/>
            <person name="Chen F."/>
            <person name="Lucas S."/>
            <person name="Tice H."/>
            <person name="Cheng J.F."/>
            <person name="Bruce D."/>
            <person name="Goodwin L."/>
            <person name="Pitluck S."/>
            <person name="Pati A."/>
            <person name="Mavromatis K."/>
            <person name="Chen A."/>
            <person name="Palaniappan K."/>
            <person name="D'haeseleer P."/>
            <person name="Chain P."/>
            <person name="Bristow J."/>
            <person name="Eisen J.A."/>
            <person name="Markowitz V."/>
            <person name="Hugenholtz P."/>
            <person name="Goker M."/>
            <person name="Pukall R."/>
            <person name="Klenk H.P."/>
            <person name="Kyrpides N.C."/>
        </authorList>
    </citation>
    <scope>NUCLEOTIDE SEQUENCE [LARGE SCALE GENOMIC DNA]</scope>
    <source>
        <strain evidence="8">ATCC 51767 / DSM 10542 / NCFB 3025 / ST-74</strain>
    </source>
</reference>
<dbReference type="PANTHER" id="PTHR30579:SF2">
    <property type="entry name" value="HTH-TYPE TRANSCRIPTIONAL REGULATOR ARGP"/>
    <property type="match status" value="1"/>
</dbReference>
<dbReference type="EMBL" id="CP001819">
    <property type="protein sequence ID" value="ACZ22044.1"/>
    <property type="molecule type" value="Genomic_DNA"/>
</dbReference>
<dbReference type="Gene3D" id="3.40.190.290">
    <property type="match status" value="1"/>
</dbReference>
<dbReference type="SUPFAM" id="SSF53850">
    <property type="entry name" value="Periplasmic binding protein-like II"/>
    <property type="match status" value="1"/>
</dbReference>
<dbReference type="GO" id="GO:0003677">
    <property type="term" value="F:DNA binding"/>
    <property type="evidence" value="ECO:0007669"/>
    <property type="project" value="UniProtKB-KW"/>
</dbReference>
<dbReference type="Proteomes" id="UP000000322">
    <property type="component" value="Chromosome"/>
</dbReference>
<dbReference type="RefSeq" id="WP_012867113.1">
    <property type="nucleotide sequence ID" value="NC_013521.1"/>
</dbReference>
<evidence type="ECO:0000313" key="8">
    <source>
        <dbReference type="Proteomes" id="UP000000322"/>
    </source>
</evidence>
<comment type="similarity">
    <text evidence="1">Belongs to the LysR transcriptional regulatory family.</text>
</comment>
<evidence type="ECO:0000256" key="4">
    <source>
        <dbReference type="ARBA" id="ARBA00023159"/>
    </source>
</evidence>